<dbReference type="EMBL" id="CAXAMN010000181">
    <property type="protein sequence ID" value="CAK8986807.1"/>
    <property type="molecule type" value="Genomic_DNA"/>
</dbReference>
<dbReference type="SMART" id="SM00028">
    <property type="entry name" value="TPR"/>
    <property type="match status" value="4"/>
</dbReference>
<dbReference type="PANTHER" id="PTHR46082:SF6">
    <property type="entry name" value="AAA+ ATPASE DOMAIN-CONTAINING PROTEIN-RELATED"/>
    <property type="match status" value="1"/>
</dbReference>
<dbReference type="SUPFAM" id="SSF48452">
    <property type="entry name" value="TPR-like"/>
    <property type="match status" value="2"/>
</dbReference>
<gene>
    <name evidence="1" type="ORF">CCMP2556_LOCUS629</name>
</gene>
<evidence type="ECO:0000313" key="2">
    <source>
        <dbReference type="Proteomes" id="UP001642484"/>
    </source>
</evidence>
<dbReference type="InterPro" id="IPR019734">
    <property type="entry name" value="TPR_rpt"/>
</dbReference>
<keyword evidence="2" id="KW-1185">Reference proteome</keyword>
<evidence type="ECO:0008006" key="3">
    <source>
        <dbReference type="Google" id="ProtNLM"/>
    </source>
</evidence>
<protein>
    <recommendedName>
        <fullName evidence="3">Kinesin light chain</fullName>
    </recommendedName>
</protein>
<comment type="caution">
    <text evidence="1">The sequence shown here is derived from an EMBL/GenBank/DDBJ whole genome shotgun (WGS) entry which is preliminary data.</text>
</comment>
<dbReference type="InterPro" id="IPR011990">
    <property type="entry name" value="TPR-like_helical_dom_sf"/>
</dbReference>
<proteinExistence type="predicted"/>
<dbReference type="Proteomes" id="UP001642484">
    <property type="component" value="Unassembled WGS sequence"/>
</dbReference>
<dbReference type="PANTHER" id="PTHR46082">
    <property type="entry name" value="ATP/GTP-BINDING PROTEIN-RELATED"/>
    <property type="match status" value="1"/>
</dbReference>
<dbReference type="Gene3D" id="1.25.40.10">
    <property type="entry name" value="Tetratricopeptide repeat domain"/>
    <property type="match status" value="2"/>
</dbReference>
<dbReference type="Pfam" id="PF13424">
    <property type="entry name" value="TPR_12"/>
    <property type="match status" value="3"/>
</dbReference>
<reference evidence="1 2" key="1">
    <citation type="submission" date="2024-02" db="EMBL/GenBank/DDBJ databases">
        <authorList>
            <person name="Chen Y."/>
            <person name="Shah S."/>
            <person name="Dougan E. K."/>
            <person name="Thang M."/>
            <person name="Chan C."/>
        </authorList>
    </citation>
    <scope>NUCLEOTIDE SEQUENCE [LARGE SCALE GENOMIC DNA]</scope>
</reference>
<accession>A0ABP0HA83</accession>
<sequence length="547" mass="60698">MGCGGSRQKYVAKEADSRVPVQGDVRWVLSAMSEAPQAGSILREEMVEAPRFLKSTSQMDLCVNGEPSTRINSAAQLRNYFQKDYKNGGAFDHQEYDFDVADWCWVHKGLKIKVWADALDLTQAGGDGDVECYFHYTTQLGFRNITHESKAAVEVFASLITSGEKANAWWGKGVYSVRKAPDEWPSVETLLDNNYRNMLKRDIDLKGRDAAIQDYRSRVEYCIPILVNASVAYDVSERPTPEMVEQGKPAGVNLAGKLLNEAGKPPRECIVVRAQGEGDIGNARAVLVETLRCHAEAAVTRRGTTDEYTLQALSRLAEVLRHRGDLAEAEALRRRVLEAEEAKLGGKHRNTLTALNNLAVVLWQQGKYEEAEALYCRALEGYEAQFGARHPVTLTSLNNLANLLEDRGKYQEAEPLYRKVLEGMEAQLGARHPDTLISVNNLGALLLDGGKVDESEVLLRRAVEGLEAQLGSQHPGTLRSVYHLARLRVAQGRLEDAESHFRRAMEGQVAQLGVRHQQTLDSISRLANLLEAKGSMEEAQELRSKGS</sequence>
<evidence type="ECO:0000313" key="1">
    <source>
        <dbReference type="EMBL" id="CAK8986807.1"/>
    </source>
</evidence>
<dbReference type="InterPro" id="IPR053137">
    <property type="entry name" value="NLR-like"/>
</dbReference>
<dbReference type="PRINTS" id="PR00381">
    <property type="entry name" value="KINESINLIGHT"/>
</dbReference>
<name>A0ABP0HA83_9DINO</name>
<organism evidence="1 2">
    <name type="scientific">Durusdinium trenchii</name>
    <dbReference type="NCBI Taxonomy" id="1381693"/>
    <lineage>
        <taxon>Eukaryota</taxon>
        <taxon>Sar</taxon>
        <taxon>Alveolata</taxon>
        <taxon>Dinophyceae</taxon>
        <taxon>Suessiales</taxon>
        <taxon>Symbiodiniaceae</taxon>
        <taxon>Durusdinium</taxon>
    </lineage>
</organism>